<dbReference type="Proteomes" id="UP001347796">
    <property type="component" value="Unassembled WGS sequence"/>
</dbReference>
<comment type="caution">
    <text evidence="2">The sequence shown here is derived from an EMBL/GenBank/DDBJ whole genome shotgun (WGS) entry which is preliminary data.</text>
</comment>
<dbReference type="SUPFAM" id="SSF51556">
    <property type="entry name" value="Metallo-dependent hydrolases"/>
    <property type="match status" value="1"/>
</dbReference>
<protein>
    <submittedName>
        <fullName evidence="2">Uncharacterized protein</fullName>
    </submittedName>
</protein>
<dbReference type="InterPro" id="IPR032466">
    <property type="entry name" value="Metal_Hydrolase"/>
</dbReference>
<keyword evidence="1" id="KW-0812">Transmembrane</keyword>
<name>A0AAN8JGY7_PATCE</name>
<keyword evidence="3" id="KW-1185">Reference proteome</keyword>
<dbReference type="EMBL" id="JAZGQO010000010">
    <property type="protein sequence ID" value="KAK6175416.1"/>
    <property type="molecule type" value="Genomic_DNA"/>
</dbReference>
<feature type="transmembrane region" description="Helical" evidence="1">
    <location>
        <begin position="486"/>
        <end position="505"/>
    </location>
</feature>
<evidence type="ECO:0000313" key="2">
    <source>
        <dbReference type="EMBL" id="KAK6175416.1"/>
    </source>
</evidence>
<gene>
    <name evidence="2" type="ORF">SNE40_013884</name>
</gene>
<reference evidence="2 3" key="1">
    <citation type="submission" date="2024-01" db="EMBL/GenBank/DDBJ databases">
        <title>The genome of the rayed Mediterranean limpet Patella caerulea (Linnaeus, 1758).</title>
        <authorList>
            <person name="Anh-Thu Weber A."/>
            <person name="Halstead-Nussloch G."/>
        </authorList>
    </citation>
    <scope>NUCLEOTIDE SEQUENCE [LARGE SCALE GENOMIC DNA]</scope>
    <source>
        <strain evidence="2">AATW-2023a</strain>
        <tissue evidence="2">Whole specimen</tissue>
    </source>
</reference>
<dbReference type="AlphaFoldDB" id="A0AAN8JGY7"/>
<dbReference type="Gene3D" id="3.20.20.140">
    <property type="entry name" value="Metal-dependent hydrolases"/>
    <property type="match status" value="1"/>
</dbReference>
<keyword evidence="1" id="KW-1133">Transmembrane helix</keyword>
<organism evidence="2 3">
    <name type="scientific">Patella caerulea</name>
    <name type="common">Rayed Mediterranean limpet</name>
    <dbReference type="NCBI Taxonomy" id="87958"/>
    <lineage>
        <taxon>Eukaryota</taxon>
        <taxon>Metazoa</taxon>
        <taxon>Spiralia</taxon>
        <taxon>Lophotrochozoa</taxon>
        <taxon>Mollusca</taxon>
        <taxon>Gastropoda</taxon>
        <taxon>Patellogastropoda</taxon>
        <taxon>Patelloidea</taxon>
        <taxon>Patellidae</taxon>
        <taxon>Patella</taxon>
    </lineage>
</organism>
<feature type="transmembrane region" description="Helical" evidence="1">
    <location>
        <begin position="511"/>
        <end position="529"/>
    </location>
</feature>
<proteinExistence type="predicted"/>
<evidence type="ECO:0000313" key="3">
    <source>
        <dbReference type="Proteomes" id="UP001347796"/>
    </source>
</evidence>
<accession>A0AAN8JGY7</accession>
<keyword evidence="1" id="KW-0472">Membrane</keyword>
<sequence length="548" mass="63517">MEKSNRRVMTKTFITGIDKNVTLEELKTFLCNDDKVLKRTLPLSLLLSKSGQSLGYALVTIPISKLKKLFRKNGSKLRGKTFTLLPSENFHLPKGSRWKTEEDGVYKATPPILASYITVANNNKPIPFRYNMIDCGSCILQDNKFDYCIEDILDRAAQCGVEKIVLHSSSVDEARKAKRLSKLFPDLIYYAVECDPKKDYFEDGQILKIKEKKVFLDVVEGSNMKALKVAFNLDTLNSVPKKEYDHLLNVLEYQIKWAIDLKKPIIIESNGTYYSGYVNHLPGFIDDLFKIFDSFNDKLRIAFTSDGMQGDHLNRLVKRGYYVIITGYSWDTELPLPYIRSWLWNLPDKYLRQILISSGSVNISYGFLCTFYAKRIINMLRHPEEYDIFNSTSYTSLDLFLMYVDVPDVCKNQPIVMPCLVELFAANIQHKTPTELAQITKENAERFYRFEELPETLKELKEPLKKLKPGVSLLTTFQELPPCDKLFWIIFCIIVLLYIHIMFINPYCPEIYILLIFSYICFYLVQCIFKRINGLLPMTTVKDTLFKS</sequence>
<evidence type="ECO:0000256" key="1">
    <source>
        <dbReference type="SAM" id="Phobius"/>
    </source>
</evidence>